<keyword evidence="2" id="KW-1133">Transmembrane helix</keyword>
<dbReference type="Proteomes" id="UP000186583">
    <property type="component" value="Unassembled WGS sequence"/>
</dbReference>
<dbReference type="OrthoDB" id="10010954at2759"/>
<keyword evidence="2" id="KW-0472">Membrane</keyword>
<feature type="transmembrane region" description="Helical" evidence="2">
    <location>
        <begin position="119"/>
        <end position="139"/>
    </location>
</feature>
<feature type="transmembrane region" description="Helical" evidence="2">
    <location>
        <begin position="219"/>
        <end position="244"/>
    </location>
</feature>
<keyword evidence="2" id="KW-0812">Transmembrane</keyword>
<feature type="region of interest" description="Disordered" evidence="1">
    <location>
        <begin position="284"/>
        <end position="323"/>
    </location>
</feature>
<dbReference type="AlphaFoldDB" id="A0A1Q8RMZ1"/>
<keyword evidence="4" id="KW-1185">Reference proteome</keyword>
<evidence type="ECO:0000256" key="2">
    <source>
        <dbReference type="SAM" id="Phobius"/>
    </source>
</evidence>
<dbReference type="EMBL" id="MPGH01000156">
    <property type="protein sequence ID" value="OLN85682.1"/>
    <property type="molecule type" value="Genomic_DNA"/>
</dbReference>
<evidence type="ECO:0000256" key="1">
    <source>
        <dbReference type="SAM" id="MobiDB-lite"/>
    </source>
</evidence>
<evidence type="ECO:0000313" key="3">
    <source>
        <dbReference type="EMBL" id="OLN85682.1"/>
    </source>
</evidence>
<feature type="transmembrane region" description="Helical" evidence="2">
    <location>
        <begin position="77"/>
        <end position="99"/>
    </location>
</feature>
<gene>
    <name evidence="3" type="ORF">CCHL11_08259</name>
</gene>
<feature type="transmembrane region" description="Helical" evidence="2">
    <location>
        <begin position="256"/>
        <end position="278"/>
    </location>
</feature>
<sequence>MATLPHTLAARSLPKIDTIQNGPISRLQPYGSLLLVSSVIVIVLIANILERWLLQKVYGEVYEKLERPENEKRRRSFTYYHIGAVIMLTLLCIGVYPVMHFLVGTADLNTDVVPGPGKRIRVGDLLFTVSQTYSAYYVFELCYRTQFASPLSIAHHIGLLAITQTAISLFGNFIVHPEATIEFYMCMVWGAFDVVVELPIYVSMIIWRVKRTEHRLLSYMAYGCFVWVLLGAFLETSITIFLLHRSWDRWGRVWRVVTPLIFSLWISTQLYGASRLLAMARSEQRKSSKEGEQQVITEPVSELSRSVDGDNGEQDEQSKSKAV</sequence>
<evidence type="ECO:0008006" key="5">
    <source>
        <dbReference type="Google" id="ProtNLM"/>
    </source>
</evidence>
<feature type="transmembrane region" description="Helical" evidence="2">
    <location>
        <begin position="181"/>
        <end position="207"/>
    </location>
</feature>
<accession>A0A1Q8RMZ1</accession>
<proteinExistence type="predicted"/>
<feature type="transmembrane region" description="Helical" evidence="2">
    <location>
        <begin position="151"/>
        <end position="175"/>
    </location>
</feature>
<evidence type="ECO:0000313" key="4">
    <source>
        <dbReference type="Proteomes" id="UP000186583"/>
    </source>
</evidence>
<reference evidence="3 4" key="1">
    <citation type="submission" date="2016-11" db="EMBL/GenBank/DDBJ databases">
        <title>Draft Genome Assembly of Colletotrichum chlorophyti a pathogen of herbaceous plants.</title>
        <authorList>
            <person name="Gan P."/>
            <person name="Narusaka M."/>
            <person name="Tsushima A."/>
            <person name="Narusaka Y."/>
            <person name="Takano Y."/>
            <person name="Shirasu K."/>
        </authorList>
    </citation>
    <scope>NUCLEOTIDE SEQUENCE [LARGE SCALE GENOMIC DNA]</scope>
    <source>
        <strain evidence="3 4">NTL11</strain>
    </source>
</reference>
<organism evidence="3 4">
    <name type="scientific">Colletotrichum chlorophyti</name>
    <dbReference type="NCBI Taxonomy" id="708187"/>
    <lineage>
        <taxon>Eukaryota</taxon>
        <taxon>Fungi</taxon>
        <taxon>Dikarya</taxon>
        <taxon>Ascomycota</taxon>
        <taxon>Pezizomycotina</taxon>
        <taxon>Sordariomycetes</taxon>
        <taxon>Hypocreomycetidae</taxon>
        <taxon>Glomerellales</taxon>
        <taxon>Glomerellaceae</taxon>
        <taxon>Colletotrichum</taxon>
    </lineage>
</organism>
<protein>
    <recommendedName>
        <fullName evidence="5">TLC domain-containing protein</fullName>
    </recommendedName>
</protein>
<feature type="transmembrane region" description="Helical" evidence="2">
    <location>
        <begin position="30"/>
        <end position="49"/>
    </location>
</feature>
<comment type="caution">
    <text evidence="3">The sequence shown here is derived from an EMBL/GenBank/DDBJ whole genome shotgun (WGS) entry which is preliminary data.</text>
</comment>
<name>A0A1Q8RMZ1_9PEZI</name>